<dbReference type="InterPro" id="IPR027417">
    <property type="entry name" value="P-loop_NTPase"/>
</dbReference>
<dbReference type="Proteomes" id="UP000762676">
    <property type="component" value="Unassembled WGS sequence"/>
</dbReference>
<comment type="caution">
    <text evidence="5">The sequence shown here is derived from an EMBL/GenBank/DDBJ whole genome shotgun (WGS) entry which is preliminary data.</text>
</comment>
<evidence type="ECO:0000256" key="1">
    <source>
        <dbReference type="ARBA" id="ARBA00022737"/>
    </source>
</evidence>
<dbReference type="InterPro" id="IPR051191">
    <property type="entry name" value="DCAF12"/>
</dbReference>
<dbReference type="SUPFAM" id="SSF52540">
    <property type="entry name" value="P-loop containing nucleoside triphosphate hydrolases"/>
    <property type="match status" value="1"/>
</dbReference>
<feature type="non-terminal residue" evidence="5">
    <location>
        <position position="836"/>
    </location>
</feature>
<dbReference type="InterPro" id="IPR041664">
    <property type="entry name" value="AAA_16"/>
</dbReference>
<dbReference type="Pfam" id="PF13191">
    <property type="entry name" value="AAA_16"/>
    <property type="match status" value="1"/>
</dbReference>
<evidence type="ECO:0000313" key="5">
    <source>
        <dbReference type="EMBL" id="GFS12729.1"/>
    </source>
</evidence>
<proteinExistence type="predicted"/>
<evidence type="ECO:0000259" key="2">
    <source>
        <dbReference type="Pfam" id="PF13191"/>
    </source>
</evidence>
<dbReference type="InterPro" id="IPR025139">
    <property type="entry name" value="DUF4062"/>
</dbReference>
<keyword evidence="6" id="KW-1185">Reference proteome</keyword>
<accession>A0AAV4ISM8</accession>
<reference evidence="5 6" key="1">
    <citation type="journal article" date="2021" name="Elife">
        <title>Chloroplast acquisition without the gene transfer in kleptoplastic sea slugs, Plakobranchus ocellatus.</title>
        <authorList>
            <person name="Maeda T."/>
            <person name="Takahashi S."/>
            <person name="Yoshida T."/>
            <person name="Shimamura S."/>
            <person name="Takaki Y."/>
            <person name="Nagai Y."/>
            <person name="Toyoda A."/>
            <person name="Suzuki Y."/>
            <person name="Arimoto A."/>
            <person name="Ishii H."/>
            <person name="Satoh N."/>
            <person name="Nishiyama T."/>
            <person name="Hasebe M."/>
            <person name="Maruyama T."/>
            <person name="Minagawa J."/>
            <person name="Obokata J."/>
            <person name="Shigenobu S."/>
        </authorList>
    </citation>
    <scope>NUCLEOTIDE SEQUENCE [LARGE SCALE GENOMIC DNA]</scope>
</reference>
<organism evidence="5 6">
    <name type="scientific">Elysia marginata</name>
    <dbReference type="NCBI Taxonomy" id="1093978"/>
    <lineage>
        <taxon>Eukaryota</taxon>
        <taxon>Metazoa</taxon>
        <taxon>Spiralia</taxon>
        <taxon>Lophotrochozoa</taxon>
        <taxon>Mollusca</taxon>
        <taxon>Gastropoda</taxon>
        <taxon>Heterobranchia</taxon>
        <taxon>Euthyneura</taxon>
        <taxon>Panpulmonata</taxon>
        <taxon>Sacoglossa</taxon>
        <taxon>Placobranchoidea</taxon>
        <taxon>Plakobranchidae</taxon>
        <taxon>Elysia</taxon>
    </lineage>
</organism>
<dbReference type="Pfam" id="PF13271">
    <property type="entry name" value="DUF4062"/>
    <property type="match status" value="1"/>
</dbReference>
<dbReference type="PANTHER" id="PTHR19860">
    <property type="entry name" value="DDB1- AND CUL4-ASSOCIATED FACTOR 12-RELATED"/>
    <property type="match status" value="1"/>
</dbReference>
<dbReference type="InterPro" id="IPR011990">
    <property type="entry name" value="TPR-like_helical_dom_sf"/>
</dbReference>
<dbReference type="InterPro" id="IPR056883">
    <property type="entry name" value="NPHP3_hel"/>
</dbReference>
<feature type="domain" description="Nephrocystin 3 helical" evidence="4">
    <location>
        <begin position="462"/>
        <end position="593"/>
    </location>
</feature>
<dbReference type="AlphaFoldDB" id="A0AAV4ISM8"/>
<name>A0AAV4ISM8_9GAST</name>
<feature type="domain" description="DUF4062" evidence="3">
    <location>
        <begin position="17"/>
        <end position="99"/>
    </location>
</feature>
<dbReference type="GO" id="GO:0080008">
    <property type="term" value="C:Cul4-RING E3 ubiquitin ligase complex"/>
    <property type="evidence" value="ECO:0007669"/>
    <property type="project" value="TreeGrafter"/>
</dbReference>
<evidence type="ECO:0000259" key="4">
    <source>
        <dbReference type="Pfam" id="PF24884"/>
    </source>
</evidence>
<gene>
    <name evidence="5" type="ORF">ElyMa_006705100</name>
</gene>
<protein>
    <submittedName>
        <fullName evidence="5">Tetratricopeptide repeat protein</fullName>
    </submittedName>
</protein>
<dbReference type="EMBL" id="BMAT01013419">
    <property type="protein sequence ID" value="GFS12729.1"/>
    <property type="molecule type" value="Genomic_DNA"/>
</dbReference>
<evidence type="ECO:0000313" key="6">
    <source>
        <dbReference type="Proteomes" id="UP000762676"/>
    </source>
</evidence>
<dbReference type="Gene3D" id="3.40.50.300">
    <property type="entry name" value="P-loop containing nucleotide triphosphate hydrolases"/>
    <property type="match status" value="1"/>
</dbReference>
<sequence length="836" mass="94812">MAKPSDRRKLKESGTCRVFVSSPFGGFEEEREELILKLFPKLSHLCQSKGLQLATVDMRWGITEEASSDAQTVNICLREVDRSDIFIGLYGQRYGWHGEKDDVLQKNITNAVRQYPWLAKFKDRSVTEMEMIHGHLNNPGWMPAIFAFRNKTYDDAEKAKAEKAKDPRTAMKFTPESDDTAKKLNNLKDRVVKTKAKCVALKESYGTPQEGAEFVFKELKTLLEANYLSSAAALTKREENLALHEAYMAARTTVFVGGETNAKFLSLALQKGQNVLIYGQSGSGKAALLSHWLSNLRQKKSPHKQIVHFVGASSDSLGVPELIARLTEELQYMMGVLKKSKTEQLSEGAEEMKAQTTDVSELCRQFQSALVKAAGSHKIIIAIDGLGKLQQASRTAKELFWLPREVPKNVMFVATCKDTDKVEIAELNGRGYSSVQVKPLELSARQEMCKELLKQNSKELSSSQLKKIVDSSPTESPLYLKTIVSELCAFGKFRELNEKIDELVACKSVPELFQLFIRRLESDYISDSKKGNIIEQVLCSIRVSRKGLSEKELMTMHNLSSLEWSPLFFAMQHVLVINAGRLAFAFTELAEAVDKRYLKDKNTKIKYQRILARYFQEQLKDKDECIQLNDKTVRRPAEELPWLLHDLGDINGLMDVLSDLAIFGRLFLDQEFELIHLWRATGLNGEQIADRYLKVVQVRAQEIAKRAEQKKELADIIRLTLISYLMALGFFMEMAHFVVGQEKILMVQLQLMDDGKVKTEFMNRSMVSVQNKLAHLYTETGRLQQAKQLHFEVLAKRESFLKESKTPEDKKAALKAVGASYHGIAMMYSKLGHIEE</sequence>
<dbReference type="Gene3D" id="1.25.40.10">
    <property type="entry name" value="Tetratricopeptide repeat domain"/>
    <property type="match status" value="1"/>
</dbReference>
<feature type="domain" description="Orc1-like AAA ATPase" evidence="2">
    <location>
        <begin position="271"/>
        <end position="412"/>
    </location>
</feature>
<dbReference type="PANTHER" id="PTHR19860:SF40">
    <property type="entry name" value="WD40 REPEAT-CONTAINING PROTEIN"/>
    <property type="match status" value="1"/>
</dbReference>
<dbReference type="Pfam" id="PF24884">
    <property type="entry name" value="NPHP3_hel"/>
    <property type="match status" value="1"/>
</dbReference>
<keyword evidence="1" id="KW-0677">Repeat</keyword>
<evidence type="ECO:0000259" key="3">
    <source>
        <dbReference type="Pfam" id="PF13271"/>
    </source>
</evidence>